<name>A0A502H5E9_BRELA</name>
<gene>
    <name evidence="1" type="ORF">EEL30_22495</name>
</gene>
<evidence type="ECO:0000313" key="2">
    <source>
        <dbReference type="Proteomes" id="UP000319432"/>
    </source>
</evidence>
<sequence>MKKIFYSLLAVPFVFSISSTSFAAPEKDNTTTVSTSDNAYLQSSIPFSLTVKEWDRGYGEAGVTGPFFLSKGGTVTVTFDKPVDTLGWYLLNANRYGAEKVYPKSSTVTVPRSSHWIVILQNSGIKPVPISGTVIIN</sequence>
<dbReference type="AlphaFoldDB" id="A0A502H5E9"/>
<reference evidence="1 2" key="1">
    <citation type="submission" date="2018-11" db="EMBL/GenBank/DDBJ databases">
        <title>Phylogenetic determinants of toxin gene distribution in genomes of Brevibacillus laterosporus.</title>
        <authorList>
            <person name="Glare T.R."/>
            <person name="Durrant A."/>
            <person name="Berry C."/>
            <person name="Palma L."/>
            <person name="Ormskirk M."/>
            <person name="Cox M.O."/>
        </authorList>
    </citation>
    <scope>NUCLEOTIDE SEQUENCE [LARGE SCALE GENOMIC DNA]</scope>
    <source>
        <strain evidence="1 2">1821L</strain>
    </source>
</reference>
<dbReference type="OrthoDB" id="2473889at2"/>
<proteinExistence type="predicted"/>
<keyword evidence="2" id="KW-1185">Reference proteome</keyword>
<accession>A0A502H5E9</accession>
<protein>
    <submittedName>
        <fullName evidence="1">Uncharacterized protein</fullName>
    </submittedName>
</protein>
<evidence type="ECO:0000313" key="1">
    <source>
        <dbReference type="EMBL" id="QDX94812.1"/>
    </source>
</evidence>
<dbReference type="EMBL" id="CP033464">
    <property type="protein sequence ID" value="QDX94812.1"/>
    <property type="molecule type" value="Genomic_DNA"/>
</dbReference>
<organism evidence="1 2">
    <name type="scientific">Brevibacillus laterosporus</name>
    <name type="common">Bacillus laterosporus</name>
    <dbReference type="NCBI Taxonomy" id="1465"/>
    <lineage>
        <taxon>Bacteria</taxon>
        <taxon>Bacillati</taxon>
        <taxon>Bacillota</taxon>
        <taxon>Bacilli</taxon>
        <taxon>Bacillales</taxon>
        <taxon>Paenibacillaceae</taxon>
        <taxon>Brevibacillus</taxon>
    </lineage>
</organism>
<dbReference type="Proteomes" id="UP000319432">
    <property type="component" value="Chromosome"/>
</dbReference>